<dbReference type="GO" id="GO:0016020">
    <property type="term" value="C:membrane"/>
    <property type="evidence" value="ECO:0007669"/>
    <property type="project" value="TreeGrafter"/>
</dbReference>
<proteinExistence type="predicted"/>
<gene>
    <name evidence="2" type="ORF">QBC47DRAFT_393922</name>
</gene>
<dbReference type="PANTHER" id="PTHR43798">
    <property type="entry name" value="MONOACYLGLYCEROL LIPASE"/>
    <property type="match status" value="1"/>
</dbReference>
<dbReference type="PANTHER" id="PTHR43798:SF33">
    <property type="entry name" value="HYDROLASE, PUTATIVE (AFU_ORTHOLOGUE AFUA_2G14860)-RELATED"/>
    <property type="match status" value="1"/>
</dbReference>
<dbReference type="SUPFAM" id="SSF53474">
    <property type="entry name" value="alpha/beta-Hydrolases"/>
    <property type="match status" value="1"/>
</dbReference>
<keyword evidence="2" id="KW-0378">Hydrolase</keyword>
<dbReference type="EMBL" id="MU839847">
    <property type="protein sequence ID" value="KAK1750327.1"/>
    <property type="molecule type" value="Genomic_DNA"/>
</dbReference>
<feature type="domain" description="AB hydrolase-1" evidence="1">
    <location>
        <begin position="25"/>
        <end position="274"/>
    </location>
</feature>
<name>A0AAJ0F1T8_9PEZI</name>
<reference evidence="2" key="1">
    <citation type="submission" date="2023-06" db="EMBL/GenBank/DDBJ databases">
        <title>Genome-scale phylogeny and comparative genomics of the fungal order Sordariales.</title>
        <authorList>
            <consortium name="Lawrence Berkeley National Laboratory"/>
            <person name="Hensen N."/>
            <person name="Bonometti L."/>
            <person name="Westerberg I."/>
            <person name="Brannstrom I.O."/>
            <person name="Guillou S."/>
            <person name="Cros-Aarteil S."/>
            <person name="Calhoun S."/>
            <person name="Haridas S."/>
            <person name="Kuo A."/>
            <person name="Mondo S."/>
            <person name="Pangilinan J."/>
            <person name="Riley R."/>
            <person name="Labutti K."/>
            <person name="Andreopoulos B."/>
            <person name="Lipzen A."/>
            <person name="Chen C."/>
            <person name="Yanf M."/>
            <person name="Daum C."/>
            <person name="Ng V."/>
            <person name="Clum A."/>
            <person name="Steindorff A."/>
            <person name="Ohm R."/>
            <person name="Martin F."/>
            <person name="Silar P."/>
            <person name="Natvig D."/>
            <person name="Lalanne C."/>
            <person name="Gautier V."/>
            <person name="Ament-Velasquez S.L."/>
            <person name="Kruys A."/>
            <person name="Hutchinson M.I."/>
            <person name="Powell A.J."/>
            <person name="Barry K."/>
            <person name="Miller A.N."/>
            <person name="Grigoriev I.V."/>
            <person name="Debuchy R."/>
            <person name="Gladieux P."/>
            <person name="Thoren M.H."/>
            <person name="Johannesson H."/>
        </authorList>
    </citation>
    <scope>NUCLEOTIDE SEQUENCE</scope>
    <source>
        <strain evidence="2">PSN4</strain>
    </source>
</reference>
<comment type="caution">
    <text evidence="2">The sequence shown here is derived from an EMBL/GenBank/DDBJ whole genome shotgun (WGS) entry which is preliminary data.</text>
</comment>
<dbReference type="AlphaFoldDB" id="A0AAJ0F1T8"/>
<organism evidence="2 3">
    <name type="scientific">Echria macrotheca</name>
    <dbReference type="NCBI Taxonomy" id="438768"/>
    <lineage>
        <taxon>Eukaryota</taxon>
        <taxon>Fungi</taxon>
        <taxon>Dikarya</taxon>
        <taxon>Ascomycota</taxon>
        <taxon>Pezizomycotina</taxon>
        <taxon>Sordariomycetes</taxon>
        <taxon>Sordariomycetidae</taxon>
        <taxon>Sordariales</taxon>
        <taxon>Schizotheciaceae</taxon>
        <taxon>Echria</taxon>
    </lineage>
</organism>
<evidence type="ECO:0000259" key="1">
    <source>
        <dbReference type="Pfam" id="PF12697"/>
    </source>
</evidence>
<protein>
    <submittedName>
        <fullName evidence="2">Alpha beta hydrolase protein</fullName>
    </submittedName>
</protein>
<dbReference type="Proteomes" id="UP001239445">
    <property type="component" value="Unassembled WGS sequence"/>
</dbReference>
<dbReference type="InterPro" id="IPR029058">
    <property type="entry name" value="AB_hydrolase_fold"/>
</dbReference>
<dbReference type="InterPro" id="IPR050266">
    <property type="entry name" value="AB_hydrolase_sf"/>
</dbReference>
<evidence type="ECO:0000313" key="3">
    <source>
        <dbReference type="Proteomes" id="UP001239445"/>
    </source>
</evidence>
<dbReference type="Pfam" id="PF12697">
    <property type="entry name" value="Abhydrolase_6"/>
    <property type="match status" value="1"/>
</dbReference>
<dbReference type="InterPro" id="IPR000073">
    <property type="entry name" value="AB_hydrolase_1"/>
</dbReference>
<sequence>MPFLQRNDQLRLWYLDEGHKTALPILLIHGLTCDLHDWSWQVQPLLSLGFRVITFDLRGHGKSSAPPSTPDITSWPGPDALDRGIVDYYPQTCAYDAVALLQHLDIRRTIVVGHSLGDVIGYYLTVARPDLVVANVGIDPIHCYDNAFREANESYFDDPTNVISKLVFFFSYTYPPDAPHWQKTWHVRRAQEMDEGVVYALSWGTWGDRRSLARKEIVAEEYRDKRKCPRLTLGSSEFAVVADRDVLPRVDGDEITLDEGKGHWFHQVDYEVVNKAMKEWFAKNGVLPE</sequence>
<dbReference type="GO" id="GO:0016787">
    <property type="term" value="F:hydrolase activity"/>
    <property type="evidence" value="ECO:0007669"/>
    <property type="project" value="UniProtKB-KW"/>
</dbReference>
<accession>A0AAJ0F1T8</accession>
<dbReference type="Gene3D" id="3.40.50.1820">
    <property type="entry name" value="alpha/beta hydrolase"/>
    <property type="match status" value="1"/>
</dbReference>
<evidence type="ECO:0000313" key="2">
    <source>
        <dbReference type="EMBL" id="KAK1750327.1"/>
    </source>
</evidence>
<keyword evidence="3" id="KW-1185">Reference proteome</keyword>